<feature type="domain" description="MoaB/Mog" evidence="15">
    <location>
        <begin position="26"/>
        <end position="167"/>
    </location>
</feature>
<keyword evidence="6 13" id="KW-0808">Transferase</keyword>
<keyword evidence="9" id="KW-0067">ATP-binding</keyword>
<dbReference type="GO" id="GO:0006777">
    <property type="term" value="P:Mo-molybdopterin cofactor biosynthetic process"/>
    <property type="evidence" value="ECO:0007669"/>
    <property type="project" value="UniProtKB-UniRule"/>
</dbReference>
<feature type="compositionally biased region" description="Basic residues" evidence="14">
    <location>
        <begin position="305"/>
        <end position="318"/>
    </location>
</feature>
<evidence type="ECO:0000256" key="6">
    <source>
        <dbReference type="ARBA" id="ARBA00022679"/>
    </source>
</evidence>
<reference evidence="16" key="1">
    <citation type="submission" date="2017-11" db="EMBL/GenBank/DDBJ databases">
        <title>The sensing device of the deep-sea amphipod.</title>
        <authorList>
            <person name="Kobayashi H."/>
            <person name="Nagahama T."/>
            <person name="Arai W."/>
            <person name="Sasagawa Y."/>
            <person name="Umeda M."/>
            <person name="Hayashi T."/>
            <person name="Nikaido I."/>
            <person name="Watanabe H."/>
            <person name="Oguri K."/>
            <person name="Kitazato H."/>
            <person name="Fujioka K."/>
            <person name="Kido Y."/>
            <person name="Takami H."/>
        </authorList>
    </citation>
    <scope>NUCLEOTIDE SEQUENCE</scope>
    <source>
        <tissue evidence="16">Whole body</tissue>
    </source>
</reference>
<evidence type="ECO:0000256" key="9">
    <source>
        <dbReference type="ARBA" id="ARBA00022840"/>
    </source>
</evidence>
<evidence type="ECO:0000256" key="10">
    <source>
        <dbReference type="ARBA" id="ARBA00022842"/>
    </source>
</evidence>
<proteinExistence type="evidence at transcript level"/>
<keyword evidence="10 13" id="KW-0460">Magnesium</keyword>
<evidence type="ECO:0000256" key="4">
    <source>
        <dbReference type="ARBA" id="ARBA00008339"/>
    </source>
</evidence>
<dbReference type="InterPro" id="IPR001453">
    <property type="entry name" value="MoaB/Mog_dom"/>
</dbReference>
<comment type="cofactor">
    <cofactor evidence="1 13">
        <name>Mg(2+)</name>
        <dbReference type="ChEBI" id="CHEBI:18420"/>
    </cofactor>
</comment>
<dbReference type="Pfam" id="PF03454">
    <property type="entry name" value="MoeA_C"/>
    <property type="match status" value="1"/>
</dbReference>
<feature type="compositionally biased region" description="Basic and acidic residues" evidence="14">
    <location>
        <begin position="319"/>
        <end position="330"/>
    </location>
</feature>
<evidence type="ECO:0000256" key="3">
    <source>
        <dbReference type="ARBA" id="ARBA00007589"/>
    </source>
</evidence>
<comment type="function">
    <text evidence="13">Catalyzes two steps in the biosynthesis of the molybdenum cofactor. In the first step, molybdopterin is adenylated. Subsequently, molybdate is inserted into adenylated molybdopterin and AMP is released.</text>
</comment>
<evidence type="ECO:0000256" key="2">
    <source>
        <dbReference type="ARBA" id="ARBA00005046"/>
    </source>
</evidence>
<evidence type="ECO:0000256" key="11">
    <source>
        <dbReference type="ARBA" id="ARBA00023150"/>
    </source>
</evidence>
<evidence type="ECO:0000256" key="1">
    <source>
        <dbReference type="ARBA" id="ARBA00001946"/>
    </source>
</evidence>
<dbReference type="PANTHER" id="PTHR10192:SF5">
    <property type="entry name" value="GEPHYRIN"/>
    <property type="match status" value="1"/>
</dbReference>
<dbReference type="InterPro" id="IPR038987">
    <property type="entry name" value="MoeA-like"/>
</dbReference>
<dbReference type="EMBL" id="IACT01008476">
    <property type="protein sequence ID" value="LAC27588.1"/>
    <property type="molecule type" value="mRNA"/>
</dbReference>
<dbReference type="InterPro" id="IPR036688">
    <property type="entry name" value="MoeA_C_domain_IV_sf"/>
</dbReference>
<keyword evidence="11 13" id="KW-0501">Molybdenum cofactor biosynthesis</keyword>
<dbReference type="Pfam" id="PF00994">
    <property type="entry name" value="MoCF_biosynth"/>
    <property type="match status" value="2"/>
</dbReference>
<feature type="compositionally biased region" description="Basic and acidic residues" evidence="14">
    <location>
        <begin position="342"/>
        <end position="361"/>
    </location>
</feature>
<organism evidence="16">
    <name type="scientific">Hirondellea gigas</name>
    <dbReference type="NCBI Taxonomy" id="1518452"/>
    <lineage>
        <taxon>Eukaryota</taxon>
        <taxon>Metazoa</taxon>
        <taxon>Ecdysozoa</taxon>
        <taxon>Arthropoda</taxon>
        <taxon>Crustacea</taxon>
        <taxon>Multicrustacea</taxon>
        <taxon>Malacostraca</taxon>
        <taxon>Eumalacostraca</taxon>
        <taxon>Peracarida</taxon>
        <taxon>Amphipoda</taxon>
        <taxon>Amphilochidea</taxon>
        <taxon>Lysianassida</taxon>
        <taxon>Lysianassidira</taxon>
        <taxon>Lysianassoidea</taxon>
        <taxon>Lysianassidae</taxon>
        <taxon>Hirondellea</taxon>
    </lineage>
</organism>
<keyword evidence="7 13" id="KW-0479">Metal-binding</keyword>
<feature type="compositionally biased region" description="Basic residues" evidence="14">
    <location>
        <begin position="266"/>
        <end position="288"/>
    </location>
</feature>
<dbReference type="GO" id="GO:0005829">
    <property type="term" value="C:cytosol"/>
    <property type="evidence" value="ECO:0007669"/>
    <property type="project" value="TreeGrafter"/>
</dbReference>
<evidence type="ECO:0000259" key="15">
    <source>
        <dbReference type="SMART" id="SM00852"/>
    </source>
</evidence>
<feature type="domain" description="MoaB/Mog" evidence="15">
    <location>
        <begin position="370"/>
        <end position="524"/>
    </location>
</feature>
<feature type="compositionally biased region" description="Basic and acidic residues" evidence="14">
    <location>
        <begin position="289"/>
        <end position="304"/>
    </location>
</feature>
<dbReference type="CDD" id="cd00887">
    <property type="entry name" value="MoeA"/>
    <property type="match status" value="1"/>
</dbReference>
<dbReference type="GO" id="GO:0005524">
    <property type="term" value="F:ATP binding"/>
    <property type="evidence" value="ECO:0007669"/>
    <property type="project" value="UniProtKB-UniRule"/>
</dbReference>
<dbReference type="GO" id="GO:0046872">
    <property type="term" value="F:metal ion binding"/>
    <property type="evidence" value="ECO:0007669"/>
    <property type="project" value="UniProtKB-UniRule"/>
</dbReference>
<evidence type="ECO:0000256" key="13">
    <source>
        <dbReference type="RuleBase" id="RU365090"/>
    </source>
</evidence>
<comment type="similarity">
    <text evidence="3">In the N-terminal section; belongs to the MoaB/Mog family.</text>
</comment>
<accession>A0A6A7G8N1</accession>
<evidence type="ECO:0000256" key="14">
    <source>
        <dbReference type="SAM" id="MobiDB-lite"/>
    </source>
</evidence>
<dbReference type="FunFam" id="3.40.980.10:FF:000002">
    <property type="entry name" value="Molybdopterin molybdenumtransferase"/>
    <property type="match status" value="1"/>
</dbReference>
<evidence type="ECO:0000256" key="5">
    <source>
        <dbReference type="ARBA" id="ARBA00022505"/>
    </source>
</evidence>
<dbReference type="InterPro" id="IPR008284">
    <property type="entry name" value="MoCF_biosynth_CS"/>
</dbReference>
<name>A0A6A7G8N1_9CRUS</name>
<comment type="pathway">
    <text evidence="2 13">Cofactor biosynthesis; molybdopterin biosynthesis.</text>
</comment>
<dbReference type="PROSITE" id="PS01079">
    <property type="entry name" value="MOCF_BIOSYNTHESIS_2"/>
    <property type="match status" value="1"/>
</dbReference>
<evidence type="ECO:0000256" key="12">
    <source>
        <dbReference type="ARBA" id="ARBA00023268"/>
    </source>
</evidence>
<dbReference type="CDD" id="cd00886">
    <property type="entry name" value="MogA_MoaB"/>
    <property type="match status" value="1"/>
</dbReference>
<comment type="similarity">
    <text evidence="13">Belongs to the MoeA family.</text>
</comment>
<dbReference type="GO" id="GO:0061598">
    <property type="term" value="F:molybdopterin adenylyltransferase activity"/>
    <property type="evidence" value="ECO:0007669"/>
    <property type="project" value="UniProtKB-UniRule"/>
</dbReference>
<dbReference type="SUPFAM" id="SSF53218">
    <property type="entry name" value="Molybdenum cofactor biosynthesis proteins"/>
    <property type="match status" value="2"/>
</dbReference>
<dbReference type="SMART" id="SM00852">
    <property type="entry name" value="MoCF_biosynth"/>
    <property type="match status" value="2"/>
</dbReference>
<dbReference type="PANTHER" id="PTHR10192">
    <property type="entry name" value="MOLYBDOPTERIN BIOSYNTHESIS PROTEIN"/>
    <property type="match status" value="1"/>
</dbReference>
<keyword evidence="12" id="KW-0511">Multifunctional enzyme</keyword>
<dbReference type="Gene3D" id="3.40.980.10">
    <property type="entry name" value="MoaB/Mog-like domain"/>
    <property type="match status" value="2"/>
</dbReference>
<dbReference type="NCBIfam" id="TIGR00177">
    <property type="entry name" value="molyb_syn"/>
    <property type="match status" value="2"/>
</dbReference>
<dbReference type="Gene3D" id="3.90.105.10">
    <property type="entry name" value="Molybdopterin biosynthesis moea protein, domain 2"/>
    <property type="match status" value="1"/>
</dbReference>
<feature type="region of interest" description="Disordered" evidence="14">
    <location>
        <begin position="258"/>
        <end position="361"/>
    </location>
</feature>
<feature type="compositionally biased region" description="Basic residues" evidence="14">
    <location>
        <begin position="331"/>
        <end position="341"/>
    </location>
</feature>
<dbReference type="FunFam" id="3.40.980.10:FF:000009">
    <property type="entry name" value="Molybdopterin molybdenumtransferase"/>
    <property type="match status" value="1"/>
</dbReference>
<dbReference type="SUPFAM" id="SSF63867">
    <property type="entry name" value="MoeA C-terminal domain-like"/>
    <property type="match status" value="1"/>
</dbReference>
<sequence length="540" mass="58535">MGSGEIGIAASVGAANIDVFPQVRVAVLSTGDEVVSVDDELKSGQIRDSNRPMLLSSVEEIGGLALDFGIVSDKKNETETVMMKALHEADIVITSGGVSMGSLDLVKPLLERIGTVHFGRLHMKPGKPSTFATVKVDNRTKLVFALPGNPVSCLVTFQLLAKPAILRLSGHQDCNPPHVLAKLSHSIIMDPERPEYHRATIYWDDRAECFMAMSTGRQISSRLLSVKSANALLEIPSSRGKLAAGSLVNALIIRPLTAARPTQSSSRHRSDHGHHGAHSHHHEHHGHHDHGPHDSHGHDHGSHGHHDHGHHGHHGHGHAQHDSHDHGSHGRHEHGHGHGVHSHGDHHSDRSKSSADDRKGDKDVFEMRVAVLTVSDRASKGVYIDKSGPAAIETIENFFKTDPKTRIKIIHTKIVPDEIEDIQKTLIEWSDHDCDGHAHLILTSGGTGFAPRDITPEATKPLLDKEAPALVTAMTLSSLKITPFAMLSRPCAGIRRQTIIINLPGSVKAVVENLTSILTALPHAVKLAQNLKDNHTNSQL</sequence>
<evidence type="ECO:0000256" key="7">
    <source>
        <dbReference type="ARBA" id="ARBA00022723"/>
    </source>
</evidence>
<keyword evidence="8" id="KW-0547">Nucleotide-binding</keyword>
<keyword evidence="5 13" id="KW-0500">Molybdenum</keyword>
<comment type="catalytic activity">
    <reaction evidence="13">
        <text>molybdopterin + ATP + H(+) = adenylyl-molybdopterin + diphosphate</text>
        <dbReference type="Rhea" id="RHEA:31331"/>
        <dbReference type="ChEBI" id="CHEBI:15378"/>
        <dbReference type="ChEBI" id="CHEBI:30616"/>
        <dbReference type="ChEBI" id="CHEBI:33019"/>
        <dbReference type="ChEBI" id="CHEBI:58698"/>
        <dbReference type="ChEBI" id="CHEBI:62727"/>
    </reaction>
</comment>
<evidence type="ECO:0000313" key="16">
    <source>
        <dbReference type="EMBL" id="LAC27588.1"/>
    </source>
</evidence>
<dbReference type="GO" id="GO:0061599">
    <property type="term" value="F:molybdopterin molybdotransferase activity"/>
    <property type="evidence" value="ECO:0007669"/>
    <property type="project" value="UniProtKB-UniRule"/>
</dbReference>
<dbReference type="AlphaFoldDB" id="A0A6A7G8N1"/>
<evidence type="ECO:0000256" key="8">
    <source>
        <dbReference type="ARBA" id="ARBA00022741"/>
    </source>
</evidence>
<dbReference type="InterPro" id="IPR005111">
    <property type="entry name" value="MoeA_C_domain_IV"/>
</dbReference>
<comment type="similarity">
    <text evidence="4">In the C-terminal section; belongs to the MoeA family.</text>
</comment>
<dbReference type="Gene3D" id="2.40.340.10">
    <property type="entry name" value="MoeA, C-terminal, domain IV"/>
    <property type="match status" value="1"/>
</dbReference>
<comment type="catalytic activity">
    <reaction evidence="13">
        <text>adenylyl-molybdopterin + molybdate = Mo-molybdopterin + AMP + H(+)</text>
        <dbReference type="Rhea" id="RHEA:35047"/>
        <dbReference type="ChEBI" id="CHEBI:15378"/>
        <dbReference type="ChEBI" id="CHEBI:36264"/>
        <dbReference type="ChEBI" id="CHEBI:62727"/>
        <dbReference type="ChEBI" id="CHEBI:71302"/>
        <dbReference type="ChEBI" id="CHEBI:456215"/>
    </reaction>
</comment>
<protein>
    <submittedName>
        <fullName evidence="16">Gephyrin</fullName>
    </submittedName>
</protein>
<dbReference type="UniPathway" id="UPA00344"/>
<dbReference type="InterPro" id="IPR036425">
    <property type="entry name" value="MoaB/Mog-like_dom_sf"/>
</dbReference>